<feature type="compositionally biased region" description="Low complexity" evidence="1">
    <location>
        <begin position="411"/>
        <end position="423"/>
    </location>
</feature>
<evidence type="ECO:0000256" key="1">
    <source>
        <dbReference type="SAM" id="MobiDB-lite"/>
    </source>
</evidence>
<dbReference type="OrthoDB" id="5426765at2759"/>
<evidence type="ECO:0000313" key="3">
    <source>
        <dbReference type="EMBL" id="RAO68147.1"/>
    </source>
</evidence>
<dbReference type="AlphaFoldDB" id="A0A364KX64"/>
<keyword evidence="4" id="KW-1185">Reference proteome</keyword>
<reference evidence="3 4" key="1">
    <citation type="journal article" date="2017" name="Biotechnol. Biofuels">
        <title>Differential beta-glucosidase expression as a function of carbon source availability in Talaromyces amestolkiae: a genomic and proteomic approach.</title>
        <authorList>
            <person name="de Eugenio L.I."/>
            <person name="Mendez-Liter J.A."/>
            <person name="Nieto-Dominguez M."/>
            <person name="Alonso L."/>
            <person name="Gil-Munoz J."/>
            <person name="Barriuso J."/>
            <person name="Prieto A."/>
            <person name="Martinez M.J."/>
        </authorList>
    </citation>
    <scope>NUCLEOTIDE SEQUENCE [LARGE SCALE GENOMIC DNA]</scope>
    <source>
        <strain evidence="3 4">CIB</strain>
    </source>
</reference>
<feature type="signal peptide" evidence="2">
    <location>
        <begin position="1"/>
        <end position="20"/>
    </location>
</feature>
<dbReference type="Proteomes" id="UP000249363">
    <property type="component" value="Unassembled WGS sequence"/>
</dbReference>
<keyword evidence="2" id="KW-0732">Signal</keyword>
<gene>
    <name evidence="3" type="ORF">BHQ10_004159</name>
</gene>
<dbReference type="GeneID" id="63793375"/>
<accession>A0A364KX64</accession>
<feature type="compositionally biased region" description="Basic and acidic residues" evidence="1">
    <location>
        <begin position="443"/>
        <end position="453"/>
    </location>
</feature>
<feature type="region of interest" description="Disordered" evidence="1">
    <location>
        <begin position="178"/>
        <end position="207"/>
    </location>
</feature>
<feature type="chain" id="PRO_5016858067" description="Fungal N-terminal domain-containing protein" evidence="2">
    <location>
        <begin position="21"/>
        <end position="453"/>
    </location>
</feature>
<evidence type="ECO:0000256" key="2">
    <source>
        <dbReference type="SAM" id="SignalP"/>
    </source>
</evidence>
<proteinExistence type="predicted"/>
<name>A0A364KX64_TALAM</name>
<evidence type="ECO:0008006" key="5">
    <source>
        <dbReference type="Google" id="ProtNLM"/>
    </source>
</evidence>
<dbReference type="RefSeq" id="XP_040732663.1">
    <property type="nucleotide sequence ID" value="XM_040876494.1"/>
</dbReference>
<comment type="caution">
    <text evidence="3">The sequence shown here is derived from an EMBL/GenBank/DDBJ whole genome shotgun (WGS) entry which is preliminary data.</text>
</comment>
<feature type="compositionally biased region" description="Polar residues" evidence="1">
    <location>
        <begin position="191"/>
        <end position="200"/>
    </location>
</feature>
<protein>
    <recommendedName>
        <fullName evidence="5">Fungal N-terminal domain-containing protein</fullName>
    </recommendedName>
</protein>
<evidence type="ECO:0000313" key="4">
    <source>
        <dbReference type="Proteomes" id="UP000249363"/>
    </source>
</evidence>
<dbReference type="CDD" id="cd00303">
    <property type="entry name" value="retropepsin_like"/>
    <property type="match status" value="1"/>
</dbReference>
<feature type="region of interest" description="Disordered" evidence="1">
    <location>
        <begin position="405"/>
        <end position="453"/>
    </location>
</feature>
<dbReference type="EMBL" id="MIKG01000007">
    <property type="protein sequence ID" value="RAO68147.1"/>
    <property type="molecule type" value="Genomic_DNA"/>
</dbReference>
<organism evidence="3 4">
    <name type="scientific">Talaromyces amestolkiae</name>
    <dbReference type="NCBI Taxonomy" id="1196081"/>
    <lineage>
        <taxon>Eukaryota</taxon>
        <taxon>Fungi</taxon>
        <taxon>Dikarya</taxon>
        <taxon>Ascomycota</taxon>
        <taxon>Pezizomycotina</taxon>
        <taxon>Eurotiomycetes</taxon>
        <taxon>Eurotiomycetidae</taxon>
        <taxon>Eurotiales</taxon>
        <taxon>Trichocomaceae</taxon>
        <taxon>Talaromyces</taxon>
        <taxon>Talaromyces sect. Talaromyces</taxon>
    </lineage>
</organism>
<sequence>MADPLTLVFAIFSIVSSTTAFSTTLYDTSRRVRDYEPELKKQLDDISVLVAVLQECGALFSSDIRIPEAAEGAMDTCVSRHHDLVAVMHQIEVYRSRRPSWASKFLQSARIITREKERKAAFDAFRDSVLLLRDLASEVRLNQQLVDMSASLAQIMSEYCDEEPGEDEIDREDKPRVLTHHHSRDTEGSQHRPQSVTSHSNPRRGRKAALQEFSNLVKSKFTRDIRLVIQTTVEQTPWQFKYVPARAKLDTGCEENLVSLELLKANNLHESFLRPIPEGDEILLDGLESTYIPKFEIQLEWYKGQELKKRCSKFYVVDDPPFEILIGMKRFGDEFTSDYRMPNPILTLASRSKTKGISPSPIVDSLFQARYSFKIDEIALAHANREKARQEAKKLEMIELAEFARESVNRPGNPDGNQDGQDGATAQAEQSSTNSETTSGSAEKADSSETRNQ</sequence>
<feature type="compositionally biased region" description="Polar residues" evidence="1">
    <location>
        <begin position="427"/>
        <end position="441"/>
    </location>
</feature>